<reference evidence="1 2" key="1">
    <citation type="submission" date="2024-10" db="EMBL/GenBank/DDBJ databases">
        <authorList>
            <person name="Ratan Roy A."/>
            <person name="Morales Sandoval P.H."/>
            <person name="De Los Santos Villalobos S."/>
            <person name="Chakraborty S."/>
            <person name="Mukherjee J."/>
        </authorList>
    </citation>
    <scope>NUCLEOTIDE SEQUENCE [LARGE SCALE GENOMIC DNA]</scope>
    <source>
        <strain evidence="1 2">S1</strain>
    </source>
</reference>
<dbReference type="EMBL" id="JBHZOL010000078">
    <property type="protein sequence ID" value="MFE4107089.1"/>
    <property type="molecule type" value="Genomic_DNA"/>
</dbReference>
<proteinExistence type="predicted"/>
<evidence type="ECO:0000313" key="2">
    <source>
        <dbReference type="Proteomes" id="UP001600165"/>
    </source>
</evidence>
<dbReference type="RefSeq" id="WP_377965473.1">
    <property type="nucleotide sequence ID" value="NZ_JBHZOL010000078.1"/>
</dbReference>
<sequence length="214" mass="24372">MNNSNFQSQTARWRFWLPLVLQLGLILLIPAQASWTRAFGTSVILQTAPVDPYDLFRGYYVTLNYNISQQQTLSTLDGWENWIAEQATPTDLSGPLPQQVTFYLTLQAPAETNTQPPQPWQPIAISGDRPTQLRANQVVLKGIATPPPSAGPRSRWLYGLERYYIPEDQRQDINDRIQTAQAEQPEQFLVEVSVNRQGEAVPTQIWIQGQAYRF</sequence>
<dbReference type="Pfam" id="PF14345">
    <property type="entry name" value="GDYXXLXY"/>
    <property type="match status" value="1"/>
</dbReference>
<evidence type="ECO:0000313" key="1">
    <source>
        <dbReference type="EMBL" id="MFE4107089.1"/>
    </source>
</evidence>
<dbReference type="Proteomes" id="UP001600165">
    <property type="component" value="Unassembled WGS sequence"/>
</dbReference>
<comment type="caution">
    <text evidence="1">The sequence shown here is derived from an EMBL/GenBank/DDBJ whole genome shotgun (WGS) entry which is preliminary data.</text>
</comment>
<dbReference type="InterPro" id="IPR025833">
    <property type="entry name" value="GDYXXLXY"/>
</dbReference>
<accession>A0ABW6IFW7</accession>
<gene>
    <name evidence="1" type="ORF">ACFVKH_12410</name>
</gene>
<protein>
    <submittedName>
        <fullName evidence="1">GDYXXLXY domain-containing protein</fullName>
    </submittedName>
</protein>
<name>A0ABW6IFW7_9CYAN</name>
<keyword evidence="2" id="KW-1185">Reference proteome</keyword>
<organism evidence="1 2">
    <name type="scientific">Almyronema epifaneia S1</name>
    <dbReference type="NCBI Taxonomy" id="2991925"/>
    <lineage>
        <taxon>Bacteria</taxon>
        <taxon>Bacillati</taxon>
        <taxon>Cyanobacteriota</taxon>
        <taxon>Cyanophyceae</taxon>
        <taxon>Nodosilineales</taxon>
        <taxon>Nodosilineaceae</taxon>
        <taxon>Almyronema</taxon>
        <taxon>Almyronema epifaneia</taxon>
    </lineage>
</organism>